<dbReference type="GO" id="GO:0008663">
    <property type="term" value="F:2',3'-cyclic-nucleotide 2'-phosphodiesterase activity"/>
    <property type="evidence" value="ECO:0007669"/>
    <property type="project" value="TreeGrafter"/>
</dbReference>
<evidence type="ECO:0000256" key="2">
    <source>
        <dbReference type="SAM" id="SignalP"/>
    </source>
</evidence>
<dbReference type="InterPro" id="IPR004843">
    <property type="entry name" value="Calcineurin-like_PHP"/>
</dbReference>
<dbReference type="AlphaFoldDB" id="A0A0H4PHG3"/>
<evidence type="ECO:0000259" key="4">
    <source>
        <dbReference type="Pfam" id="PF03629"/>
    </source>
</evidence>
<dbReference type="SUPFAM" id="SSF56300">
    <property type="entry name" value="Metallo-dependent phosphatases"/>
    <property type="match status" value="1"/>
</dbReference>
<dbReference type="KEGG" id="camu:CA2015_3058"/>
<dbReference type="GO" id="GO:0030145">
    <property type="term" value="F:manganese ion binding"/>
    <property type="evidence" value="ECO:0007669"/>
    <property type="project" value="TreeGrafter"/>
</dbReference>
<proteinExistence type="predicted"/>
<sequence length="530" mass="58924">MSALFKKFVFLVFLLPFAINLQAQEAKDLDIYLAIGQSNMAGRAEILPDLKAPLEGVYLFTGKEWIPAVNPLNLYSSVRKVVSMQRLGPVYGFARKMQSESPERKIGLVVNAKGGSVIAEWMPGTLFFNEILSRARLAAESGEIKGIIWHQGEGDVKEADQYLGKIGHLITAFRDSLNLPELPFVVGQLSEDKPVRKPLNDFLVNLPQEMPNTGVALSYGTTAFDSTHFDSPSQILIGERYADQMIKLLDAKKQTDSFSFGVLSDIQYADVETVGKRNYRGTLETLKRTIPILNAYDLEFSVHLGDLIDRDFESFDAPLSILEDSEAPFQFVWGNHDFSVLDSLKQRVGEKINNQKGYHSFEIGNMVFMVVNGMDISVGGHPEGSKNHTQALEMMETLEKGGANNVKPWNGGVGQEQLAWMESIVQNAEKDGKHVVAFCHYPLLPENGLHLLNHKEVMDRIGGSPAMVAWLSGHHHAGNYFKDDNGMHHLTFLGMVEAETPALGAIVTVKKDKLIIHGIGNEEDRILNFR</sequence>
<evidence type="ECO:0000313" key="5">
    <source>
        <dbReference type="EMBL" id="AKP52460.1"/>
    </source>
</evidence>
<dbReference type="InterPro" id="IPR005181">
    <property type="entry name" value="SASA"/>
</dbReference>
<dbReference type="Gene3D" id="3.60.21.10">
    <property type="match status" value="1"/>
</dbReference>
<keyword evidence="1" id="KW-0378">Hydrolase</keyword>
<dbReference type="OrthoDB" id="9795554at2"/>
<evidence type="ECO:0000259" key="3">
    <source>
        <dbReference type="Pfam" id="PF00149"/>
    </source>
</evidence>
<dbReference type="InterPro" id="IPR029052">
    <property type="entry name" value="Metallo-depent_PP-like"/>
</dbReference>
<name>A0A0H4PHG3_9BACT</name>
<feature type="domain" description="Calcineurin-like phosphoesterase" evidence="3">
    <location>
        <begin position="259"/>
        <end position="477"/>
    </location>
</feature>
<gene>
    <name evidence="5" type="ORF">CA2015_3058</name>
</gene>
<keyword evidence="2" id="KW-0732">Signal</keyword>
<feature type="domain" description="Sialate O-acetylesterase" evidence="4">
    <location>
        <begin position="29"/>
        <end position="247"/>
    </location>
</feature>
<dbReference type="STRING" id="320787.CA2015_3058"/>
<protein>
    <submittedName>
        <fullName evidence="5">Acetyl xylan esterase A</fullName>
    </submittedName>
</protein>
<dbReference type="SUPFAM" id="SSF52266">
    <property type="entry name" value="SGNH hydrolase"/>
    <property type="match status" value="1"/>
</dbReference>
<evidence type="ECO:0000313" key="6">
    <source>
        <dbReference type="Proteomes" id="UP000036520"/>
    </source>
</evidence>
<feature type="chain" id="PRO_5005208133" evidence="2">
    <location>
        <begin position="24"/>
        <end position="530"/>
    </location>
</feature>
<dbReference type="PANTHER" id="PTHR16509:SF8">
    <property type="entry name" value="MANGANESE-DEPENDENT ADP-RIBOSE_CDP-ALCOHOL DIPHOSPHATASE"/>
    <property type="match status" value="1"/>
</dbReference>
<organism evidence="5 6">
    <name type="scientific">Cyclobacterium amurskyense</name>
    <dbReference type="NCBI Taxonomy" id="320787"/>
    <lineage>
        <taxon>Bacteria</taxon>
        <taxon>Pseudomonadati</taxon>
        <taxon>Bacteroidota</taxon>
        <taxon>Cytophagia</taxon>
        <taxon>Cytophagales</taxon>
        <taxon>Cyclobacteriaceae</taxon>
        <taxon>Cyclobacterium</taxon>
    </lineage>
</organism>
<dbReference type="InterPro" id="IPR036514">
    <property type="entry name" value="SGNH_hydro_sf"/>
</dbReference>
<dbReference type="EMBL" id="CP012040">
    <property type="protein sequence ID" value="AKP52460.1"/>
    <property type="molecule type" value="Genomic_DNA"/>
</dbReference>
<feature type="signal peptide" evidence="2">
    <location>
        <begin position="1"/>
        <end position="23"/>
    </location>
</feature>
<reference evidence="5 6" key="1">
    <citation type="submission" date="2015-07" db="EMBL/GenBank/DDBJ databases">
        <authorList>
            <person name="Kim K.M."/>
        </authorList>
    </citation>
    <scope>NUCLEOTIDE SEQUENCE [LARGE SCALE GENOMIC DNA]</scope>
    <source>
        <strain evidence="5 6">KCTC 12363</strain>
    </source>
</reference>
<keyword evidence="6" id="KW-1185">Reference proteome</keyword>
<dbReference type="Proteomes" id="UP000036520">
    <property type="component" value="Chromosome"/>
</dbReference>
<dbReference type="Pfam" id="PF03629">
    <property type="entry name" value="SASA"/>
    <property type="match status" value="1"/>
</dbReference>
<dbReference type="PANTHER" id="PTHR16509">
    <property type="match status" value="1"/>
</dbReference>
<accession>A0A0H4PHG3</accession>
<dbReference type="Pfam" id="PF00149">
    <property type="entry name" value="Metallophos"/>
    <property type="match status" value="1"/>
</dbReference>
<dbReference type="GO" id="GO:0047631">
    <property type="term" value="F:ADP-ribose diphosphatase activity"/>
    <property type="evidence" value="ECO:0007669"/>
    <property type="project" value="TreeGrafter"/>
</dbReference>
<dbReference type="GO" id="GO:0047734">
    <property type="term" value="F:CDP-glycerol diphosphatase activity"/>
    <property type="evidence" value="ECO:0007669"/>
    <property type="project" value="TreeGrafter"/>
</dbReference>
<dbReference type="Gene3D" id="3.40.50.1110">
    <property type="entry name" value="SGNH hydrolase"/>
    <property type="match status" value="1"/>
</dbReference>
<dbReference type="RefSeq" id="WP_048642675.1">
    <property type="nucleotide sequence ID" value="NZ_CP012040.1"/>
</dbReference>
<evidence type="ECO:0000256" key="1">
    <source>
        <dbReference type="ARBA" id="ARBA00022801"/>
    </source>
</evidence>